<dbReference type="InterPro" id="IPR036390">
    <property type="entry name" value="WH_DNA-bd_sf"/>
</dbReference>
<dbReference type="SMART" id="SM00345">
    <property type="entry name" value="HTH_GNTR"/>
    <property type="match status" value="1"/>
</dbReference>
<dbReference type="RefSeq" id="WP_353713626.1">
    <property type="nucleotide sequence ID" value="NZ_CP159280.1"/>
</dbReference>
<dbReference type="InterPro" id="IPR008920">
    <property type="entry name" value="TF_FadR/GntR_C"/>
</dbReference>
<dbReference type="Gene3D" id="1.10.10.10">
    <property type="entry name" value="Winged helix-like DNA-binding domain superfamily/Winged helix DNA-binding domain"/>
    <property type="match status" value="1"/>
</dbReference>
<keyword evidence="1" id="KW-0805">Transcription regulation</keyword>
<dbReference type="AlphaFoldDB" id="A0AAU8EYW0"/>
<dbReference type="SUPFAM" id="SSF48008">
    <property type="entry name" value="GntR ligand-binding domain-like"/>
    <property type="match status" value="1"/>
</dbReference>
<dbReference type="Pfam" id="PF00392">
    <property type="entry name" value="GntR"/>
    <property type="match status" value="1"/>
</dbReference>
<evidence type="ECO:0000256" key="3">
    <source>
        <dbReference type="ARBA" id="ARBA00023163"/>
    </source>
</evidence>
<gene>
    <name evidence="5" type="ORF">ABRP34_22850</name>
</gene>
<organism evidence="5">
    <name type="scientific">Arthrobacter sp. K5</name>
    <dbReference type="NCBI Taxonomy" id="2839623"/>
    <lineage>
        <taxon>Bacteria</taxon>
        <taxon>Bacillati</taxon>
        <taxon>Actinomycetota</taxon>
        <taxon>Actinomycetes</taxon>
        <taxon>Micrococcales</taxon>
        <taxon>Micrococcaceae</taxon>
        <taxon>Arthrobacter</taxon>
    </lineage>
</organism>
<dbReference type="GO" id="GO:0003700">
    <property type="term" value="F:DNA-binding transcription factor activity"/>
    <property type="evidence" value="ECO:0007669"/>
    <property type="project" value="InterPro"/>
</dbReference>
<dbReference type="PRINTS" id="PR00035">
    <property type="entry name" value="HTHGNTR"/>
</dbReference>
<dbReference type="GO" id="GO:0003677">
    <property type="term" value="F:DNA binding"/>
    <property type="evidence" value="ECO:0007669"/>
    <property type="project" value="UniProtKB-KW"/>
</dbReference>
<dbReference type="EMBL" id="CP159280">
    <property type="protein sequence ID" value="XCH13945.1"/>
    <property type="molecule type" value="Genomic_DNA"/>
</dbReference>
<dbReference type="PROSITE" id="PS50949">
    <property type="entry name" value="HTH_GNTR"/>
    <property type="match status" value="1"/>
</dbReference>
<proteinExistence type="predicted"/>
<sequence length="218" mass="24039">METIRDAILYGTLEPGQKLVERELCAMLDVSRTLLREALRQLQAEGLITNVMHKGPSVAVITKDVAQEIYEIRQLLEGQLTYNFALRATDEQIDELDKAVQQLWEPGMADNAQLLLQTKNSFYDVLMAGSGNGTIAQLLVQLTNRVTLLRRKSLAAPGRVDAMRTELASIVEAVRARDPEAAAQRCREHVARAGEIILASFDSHAAGETANDLEKTAV</sequence>
<keyword evidence="5" id="KW-0614">Plasmid</keyword>
<evidence type="ECO:0000256" key="2">
    <source>
        <dbReference type="ARBA" id="ARBA00023125"/>
    </source>
</evidence>
<dbReference type="SUPFAM" id="SSF46785">
    <property type="entry name" value="Winged helix' DNA-binding domain"/>
    <property type="match status" value="1"/>
</dbReference>
<feature type="domain" description="HTH gntR-type" evidence="4">
    <location>
        <begin position="1"/>
        <end position="61"/>
    </location>
</feature>
<dbReference type="PANTHER" id="PTHR43537">
    <property type="entry name" value="TRANSCRIPTIONAL REGULATOR, GNTR FAMILY"/>
    <property type="match status" value="1"/>
</dbReference>
<dbReference type="InterPro" id="IPR011711">
    <property type="entry name" value="GntR_C"/>
</dbReference>
<dbReference type="Gene3D" id="1.20.120.530">
    <property type="entry name" value="GntR ligand-binding domain-like"/>
    <property type="match status" value="1"/>
</dbReference>
<protein>
    <submittedName>
        <fullName evidence="5">GntR family transcriptional regulator</fullName>
    </submittedName>
</protein>
<keyword evidence="3" id="KW-0804">Transcription</keyword>
<evidence type="ECO:0000259" key="4">
    <source>
        <dbReference type="PROSITE" id="PS50949"/>
    </source>
</evidence>
<keyword evidence="2" id="KW-0238">DNA-binding</keyword>
<accession>A0AAU8EYW0</accession>
<dbReference type="InterPro" id="IPR036388">
    <property type="entry name" value="WH-like_DNA-bd_sf"/>
</dbReference>
<dbReference type="CDD" id="cd07377">
    <property type="entry name" value="WHTH_GntR"/>
    <property type="match status" value="1"/>
</dbReference>
<dbReference type="InterPro" id="IPR000524">
    <property type="entry name" value="Tscrpt_reg_HTH_GntR"/>
</dbReference>
<reference evidence="5" key="1">
    <citation type="submission" date="2024-06" db="EMBL/GenBank/DDBJ databases">
        <title>Biodegradation of dimethachlon by Arthrobacter sp. K5: mechanistic insights and ecological implications.</title>
        <authorList>
            <person name="Hu S."/>
            <person name="Lu P."/>
        </authorList>
    </citation>
    <scope>NUCLEOTIDE SEQUENCE</scope>
    <source>
        <strain evidence="5">K5</strain>
        <plasmid evidence="5">unnamed</plasmid>
    </source>
</reference>
<dbReference type="PANTHER" id="PTHR43537:SF24">
    <property type="entry name" value="GLUCONATE OPERON TRANSCRIPTIONAL REPRESSOR"/>
    <property type="match status" value="1"/>
</dbReference>
<evidence type="ECO:0000313" key="5">
    <source>
        <dbReference type="EMBL" id="XCH13945.1"/>
    </source>
</evidence>
<dbReference type="SMART" id="SM00895">
    <property type="entry name" value="FCD"/>
    <property type="match status" value="1"/>
</dbReference>
<name>A0AAU8EYW0_9MICC</name>
<evidence type="ECO:0000256" key="1">
    <source>
        <dbReference type="ARBA" id="ARBA00023015"/>
    </source>
</evidence>
<dbReference type="Pfam" id="PF07729">
    <property type="entry name" value="FCD"/>
    <property type="match status" value="1"/>
</dbReference>
<geneLocation type="plasmid" evidence="5">
    <name>unnamed</name>
</geneLocation>